<evidence type="ECO:0000313" key="2">
    <source>
        <dbReference type="Proteomes" id="UP001299972"/>
    </source>
</evidence>
<gene>
    <name evidence="1" type="ORF">CPT_P15_011</name>
</gene>
<name>A0AAX3BQB3_9CAUD</name>
<sequence>MRLKILAWLINNDSLLADTFTGHAKPFPTIHNGGFNYASTLQ</sequence>
<keyword evidence="2" id="KW-1185">Reference proteome</keyword>
<dbReference type="EMBL" id="ON995367">
    <property type="protein sequence ID" value="UUG66290.1"/>
    <property type="molecule type" value="Genomic_DNA"/>
</dbReference>
<organism evidence="1 2">
    <name type="scientific">Pectobacterium phage vB_PcaP_P15_PC2B6</name>
    <dbReference type="NCBI Taxonomy" id="2968434"/>
    <lineage>
        <taxon>Viruses</taxon>
        <taxon>Duplodnaviria</taxon>
        <taxon>Heunggongvirae</taxon>
        <taxon>Uroviricota</taxon>
        <taxon>Caudoviricetes</taxon>
        <taxon>Autographivirales</taxon>
        <taxon>Autotranscriptaviridae</taxon>
        <taxon>Studiervirinae</taxon>
        <taxon>Unyawovirus</taxon>
        <taxon>Unyawovirus PC2B6</taxon>
    </lineage>
</organism>
<proteinExistence type="predicted"/>
<evidence type="ECO:0000313" key="1">
    <source>
        <dbReference type="EMBL" id="UUG66290.1"/>
    </source>
</evidence>
<reference evidence="1 2" key="1">
    <citation type="submission" date="2022-07" db="EMBL/GenBank/DDBJ databases">
        <title>T7-like phage vB_PcaP_P15_PC2B6 infecting Pectobacterium carotovorum is a new member of the genus Unyawovirus.</title>
        <authorList>
            <person name="Naligama K.N."/>
            <person name="Halmillawewa A.P."/>
        </authorList>
    </citation>
    <scope>NUCLEOTIDE SEQUENCE [LARGE SCALE GENOMIC DNA]</scope>
</reference>
<protein>
    <submittedName>
        <fullName evidence="1">Uncharacterized protein</fullName>
    </submittedName>
</protein>
<dbReference type="Proteomes" id="UP001299972">
    <property type="component" value="Segment"/>
</dbReference>
<accession>A0AAX3BQB3</accession>